<gene>
    <name evidence="2" type="ORF">PILCRDRAFT_739749</name>
</gene>
<feature type="region of interest" description="Disordered" evidence="1">
    <location>
        <begin position="197"/>
        <end position="283"/>
    </location>
</feature>
<keyword evidence="3" id="KW-1185">Reference proteome</keyword>
<feature type="compositionally biased region" description="Basic and acidic residues" evidence="1">
    <location>
        <begin position="197"/>
        <end position="277"/>
    </location>
</feature>
<protein>
    <submittedName>
        <fullName evidence="2">Uncharacterized protein</fullName>
    </submittedName>
</protein>
<evidence type="ECO:0000256" key="1">
    <source>
        <dbReference type="SAM" id="MobiDB-lite"/>
    </source>
</evidence>
<organism evidence="2 3">
    <name type="scientific">Piloderma croceum (strain F 1598)</name>
    <dbReference type="NCBI Taxonomy" id="765440"/>
    <lineage>
        <taxon>Eukaryota</taxon>
        <taxon>Fungi</taxon>
        <taxon>Dikarya</taxon>
        <taxon>Basidiomycota</taxon>
        <taxon>Agaricomycotina</taxon>
        <taxon>Agaricomycetes</taxon>
        <taxon>Agaricomycetidae</taxon>
        <taxon>Atheliales</taxon>
        <taxon>Atheliaceae</taxon>
        <taxon>Piloderma</taxon>
    </lineage>
</organism>
<reference evidence="3" key="2">
    <citation type="submission" date="2015-01" db="EMBL/GenBank/DDBJ databases">
        <title>Evolutionary Origins and Diversification of the Mycorrhizal Mutualists.</title>
        <authorList>
            <consortium name="DOE Joint Genome Institute"/>
            <consortium name="Mycorrhizal Genomics Consortium"/>
            <person name="Kohler A."/>
            <person name="Kuo A."/>
            <person name="Nagy L.G."/>
            <person name="Floudas D."/>
            <person name="Copeland A."/>
            <person name="Barry K.W."/>
            <person name="Cichocki N."/>
            <person name="Veneault-Fourrey C."/>
            <person name="LaButti K."/>
            <person name="Lindquist E.A."/>
            <person name="Lipzen A."/>
            <person name="Lundell T."/>
            <person name="Morin E."/>
            <person name="Murat C."/>
            <person name="Riley R."/>
            <person name="Ohm R."/>
            <person name="Sun H."/>
            <person name="Tunlid A."/>
            <person name="Henrissat B."/>
            <person name="Grigoriev I.V."/>
            <person name="Hibbett D.S."/>
            <person name="Martin F."/>
        </authorList>
    </citation>
    <scope>NUCLEOTIDE SEQUENCE [LARGE SCALE GENOMIC DNA]</scope>
    <source>
        <strain evidence="3">F 1598</strain>
    </source>
</reference>
<evidence type="ECO:0000313" key="2">
    <source>
        <dbReference type="EMBL" id="KIM72586.1"/>
    </source>
</evidence>
<dbReference type="EMBL" id="KN833120">
    <property type="protein sequence ID" value="KIM72586.1"/>
    <property type="molecule type" value="Genomic_DNA"/>
</dbReference>
<dbReference type="InParanoid" id="A0A0C3EXZ6"/>
<reference evidence="2 3" key="1">
    <citation type="submission" date="2014-04" db="EMBL/GenBank/DDBJ databases">
        <authorList>
            <consortium name="DOE Joint Genome Institute"/>
            <person name="Kuo A."/>
            <person name="Tarkka M."/>
            <person name="Buscot F."/>
            <person name="Kohler A."/>
            <person name="Nagy L.G."/>
            <person name="Floudas D."/>
            <person name="Copeland A."/>
            <person name="Barry K.W."/>
            <person name="Cichocki N."/>
            <person name="Veneault-Fourrey C."/>
            <person name="LaButti K."/>
            <person name="Lindquist E.A."/>
            <person name="Lipzen A."/>
            <person name="Lundell T."/>
            <person name="Morin E."/>
            <person name="Murat C."/>
            <person name="Sun H."/>
            <person name="Tunlid A."/>
            <person name="Henrissat B."/>
            <person name="Grigoriev I.V."/>
            <person name="Hibbett D.S."/>
            <person name="Martin F."/>
            <person name="Nordberg H.P."/>
            <person name="Cantor M.N."/>
            <person name="Hua S.X."/>
        </authorList>
    </citation>
    <scope>NUCLEOTIDE SEQUENCE [LARGE SCALE GENOMIC DNA]</scope>
    <source>
        <strain evidence="2 3">F 1598</strain>
    </source>
</reference>
<dbReference type="OrthoDB" id="3061322at2759"/>
<dbReference type="HOGENOM" id="CLU_061227_0_0_1"/>
<evidence type="ECO:0000313" key="3">
    <source>
        <dbReference type="Proteomes" id="UP000054166"/>
    </source>
</evidence>
<proteinExistence type="predicted"/>
<dbReference type="AlphaFoldDB" id="A0A0C3EXZ6"/>
<sequence>MVESPVVQDTNMERILAFYVKWCSTIKKEHFLLHSAPNTASIAWLTLVEGQGPRAVYSTHQDIFSVSCNLPGANPLKLKAARTRHEFLMKVLAPRILPPAPRFRKLQSDGSLCFVDWGHCAETLAILCVYLEVPPERRMQGLAINTQQIAQAPSFHSDLVRKSKKEMCDNCKMLMQVAQIAYEDRYNAMRAEEDKIKEKREKDAKDKEKRAKERKEMEERRTNEKIRAAQERRAKELEEKEKLRQEKARADEKDRQARQRREAAEREAKQRRDDEKHRKSNRR</sequence>
<accession>A0A0C3EXZ6</accession>
<name>A0A0C3EXZ6_PILCF</name>
<dbReference type="Proteomes" id="UP000054166">
    <property type="component" value="Unassembled WGS sequence"/>
</dbReference>